<keyword evidence="1" id="KW-0614">Plasmid</keyword>
<dbReference type="Proteomes" id="UP001061991">
    <property type="component" value="Plasmid p_unnamed1"/>
</dbReference>
<accession>A0ACD4CY75</accession>
<reference evidence="1" key="1">
    <citation type="submission" date="2022-09" db="EMBL/GenBank/DDBJ databases">
        <title>Interaction between co-microsymbionts with complementary sets of symbiotic genes in legume-rhizobium systems.</title>
        <authorList>
            <person name="Safronova V."/>
            <person name="Sazanova A."/>
            <person name="Afonin A."/>
            <person name="Chirak E."/>
        </authorList>
    </citation>
    <scope>NUCLEOTIDE SEQUENCE</scope>
    <source>
        <strain evidence="1">A18/3m</strain>
    </source>
</reference>
<protein>
    <submittedName>
        <fullName evidence="1">Tripartite tricarboxylate transporter substrate-binding protein</fullName>
    </submittedName>
</protein>
<evidence type="ECO:0000313" key="2">
    <source>
        <dbReference type="Proteomes" id="UP001061991"/>
    </source>
</evidence>
<sequence length="306" mass="33201">MTQPAIAQSADYPNRLVRIVLPFPPGTSNDLAIRMLAERLSKQWGQPVVVENRPGASSIIGTVVVVKAPADGYTLLATISLLAQNHTLIRNLPYDALRDLVPVTELNRQQLAVYVRDDSPFYSVADLLSHARTHPGELKFATWGVGSTAHLMIEKIRLDKSAVMTHVPYKGGTDIVRAVLSDEVDVGAGDLRIASRSRLRVIAVTGPSRLIALPQVGTLAEAGVDGFGDYSWFGLFAPAGTPPEIVRKISDSINRVQSDPTLAKRLTDDMLATPTFTTPEEFSKIFQESVNTWASFIKATGVATDQ</sequence>
<keyword evidence="2" id="KW-1185">Reference proteome</keyword>
<gene>
    <name evidence="1" type="ORF">N8E88_10670</name>
</gene>
<evidence type="ECO:0000313" key="1">
    <source>
        <dbReference type="EMBL" id="UXN58484.1"/>
    </source>
</evidence>
<organism evidence="1 2">
    <name type="scientific">Phyllobacterium zundukense</name>
    <dbReference type="NCBI Taxonomy" id="1867719"/>
    <lineage>
        <taxon>Bacteria</taxon>
        <taxon>Pseudomonadati</taxon>
        <taxon>Pseudomonadota</taxon>
        <taxon>Alphaproteobacteria</taxon>
        <taxon>Hyphomicrobiales</taxon>
        <taxon>Phyllobacteriaceae</taxon>
        <taxon>Phyllobacterium</taxon>
    </lineage>
</organism>
<proteinExistence type="predicted"/>
<geneLocation type="plasmid" evidence="1 2">
    <name>p_unnamed1</name>
</geneLocation>
<name>A0ACD4CY75_9HYPH</name>
<dbReference type="EMBL" id="CP104972">
    <property type="protein sequence ID" value="UXN58484.1"/>
    <property type="molecule type" value="Genomic_DNA"/>
</dbReference>